<dbReference type="Proteomes" id="UP000011728">
    <property type="component" value="Chromosome"/>
</dbReference>
<evidence type="ECO:0000313" key="2">
    <source>
        <dbReference type="Proteomes" id="UP000011728"/>
    </source>
</evidence>
<dbReference type="AlphaFoldDB" id="M1MM74"/>
<dbReference type="PATRIC" id="fig|931276.5.peg.3583"/>
<dbReference type="STRING" id="36745.CLSAP_33310"/>
<sequence length="99" mass="11576">MDSRELFSANILTDDEIINAAIKALNVDKKEILIIRNPDGWINKKEESIIFESMGLLDEGDTEEYIGCYYYNIYFNSNEFLDKIKLLEKEFDTKVKVNI</sequence>
<proteinExistence type="predicted"/>
<dbReference type="HOGENOM" id="CLU_2300905_0_0_9"/>
<name>M1MM74_9CLOT</name>
<dbReference type="EMBL" id="CP004121">
    <property type="protein sequence ID" value="AGF57318.1"/>
    <property type="molecule type" value="Genomic_DNA"/>
</dbReference>
<accession>M1MM74</accession>
<dbReference type="KEGG" id="csr:Cspa_c35570"/>
<keyword evidence="2" id="KW-1185">Reference proteome</keyword>
<reference evidence="1 2" key="1">
    <citation type="submission" date="2013-02" db="EMBL/GenBank/DDBJ databases">
        <title>Genome sequence of Clostridium saccharoperbutylacetonicum N1-4(HMT).</title>
        <authorList>
            <person name="Poehlein A."/>
            <person name="Daniel R."/>
        </authorList>
    </citation>
    <scope>NUCLEOTIDE SEQUENCE [LARGE SCALE GENOMIC DNA]</scope>
    <source>
        <strain evidence="2">N1-4(HMT)</strain>
    </source>
</reference>
<evidence type="ECO:0000313" key="1">
    <source>
        <dbReference type="EMBL" id="AGF57318.1"/>
    </source>
</evidence>
<dbReference type="eggNOG" id="ENOG50325A2">
    <property type="taxonomic scope" value="Bacteria"/>
</dbReference>
<gene>
    <name evidence="1" type="ORF">Cspa_c35570</name>
</gene>
<organism evidence="1 2">
    <name type="scientific">Clostridium saccharoperbutylacetonicum N1-4(HMT)</name>
    <dbReference type="NCBI Taxonomy" id="931276"/>
    <lineage>
        <taxon>Bacteria</taxon>
        <taxon>Bacillati</taxon>
        <taxon>Bacillota</taxon>
        <taxon>Clostridia</taxon>
        <taxon>Eubacteriales</taxon>
        <taxon>Clostridiaceae</taxon>
        <taxon>Clostridium</taxon>
    </lineage>
</organism>
<protein>
    <submittedName>
        <fullName evidence="1">Uncharacterized protein</fullName>
    </submittedName>
</protein>